<proteinExistence type="inferred from homology"/>
<dbReference type="SFLD" id="SFLDS00005">
    <property type="entry name" value="Isoprenoid_Synthase_Type_I"/>
    <property type="match status" value="1"/>
</dbReference>
<evidence type="ECO:0000256" key="3">
    <source>
        <dbReference type="ARBA" id="ARBA00022679"/>
    </source>
</evidence>
<keyword evidence="6" id="KW-0414">Isoprene biosynthesis</keyword>
<gene>
    <name evidence="8" type="ORF">FNV44_06185</name>
</gene>
<dbReference type="PANTHER" id="PTHR43281">
    <property type="entry name" value="FARNESYL DIPHOSPHATE SYNTHASE"/>
    <property type="match status" value="1"/>
</dbReference>
<dbReference type="GO" id="GO:0046872">
    <property type="term" value="F:metal ion binding"/>
    <property type="evidence" value="ECO:0007669"/>
    <property type="project" value="UniProtKB-KW"/>
</dbReference>
<comment type="caution">
    <text evidence="8">The sequence shown here is derived from an EMBL/GenBank/DDBJ whole genome shotgun (WGS) entry which is preliminary data.</text>
</comment>
<accession>A0A553IGG6</accession>
<dbReference type="EMBL" id="VKID01000002">
    <property type="protein sequence ID" value="TRX99289.1"/>
    <property type="molecule type" value="Genomic_DNA"/>
</dbReference>
<evidence type="ECO:0000256" key="6">
    <source>
        <dbReference type="ARBA" id="ARBA00023229"/>
    </source>
</evidence>
<comment type="similarity">
    <text evidence="2 7">Belongs to the FPP/GGPP synthase family.</text>
</comment>
<dbReference type="PANTHER" id="PTHR43281:SF1">
    <property type="entry name" value="FARNESYL DIPHOSPHATE SYNTHASE"/>
    <property type="match status" value="1"/>
</dbReference>
<dbReference type="CDD" id="cd00685">
    <property type="entry name" value="Trans_IPPS_HT"/>
    <property type="match status" value="1"/>
</dbReference>
<keyword evidence="5" id="KW-0460">Magnesium</keyword>
<sequence length="278" mass="31166">MPTIENRLKAYIETLPESKLKAAMAYALLGGGKRIRPMLGMTLLESKGVDPTPYIEAFLAVEMIHTYSLIHDDLPAMDDDTLRRGKPTVHIAFDEAIAILAGDALLTDSFRLVTQNKYLSTLQKVEIIDIISSKAGSTGMVFGQIKDIESEDKMVTIEDLNLMYELKTANLIQASLMIAGVILSDHDIKSYEDLGYYIGLIFQIQDDILEYTLSPEEFGKSKSDDIRNKPTYVSLLGLDKANQVLNTYVDTLNTLIESLYIKDTVIHTQIKLLLNRRK</sequence>
<evidence type="ECO:0000256" key="7">
    <source>
        <dbReference type="RuleBase" id="RU004466"/>
    </source>
</evidence>
<dbReference type="GO" id="GO:0016114">
    <property type="term" value="P:terpenoid biosynthetic process"/>
    <property type="evidence" value="ECO:0007669"/>
    <property type="project" value="UniProtKB-ARBA"/>
</dbReference>
<dbReference type="FunFam" id="1.10.600.10:FF:000001">
    <property type="entry name" value="Geranylgeranyl diphosphate synthase"/>
    <property type="match status" value="1"/>
</dbReference>
<dbReference type="RefSeq" id="WP_012243253.1">
    <property type="nucleotide sequence ID" value="NZ_JACAOE010000002.1"/>
</dbReference>
<dbReference type="Proteomes" id="UP000315938">
    <property type="component" value="Unassembled WGS sequence"/>
</dbReference>
<dbReference type="Gene3D" id="1.10.600.10">
    <property type="entry name" value="Farnesyl Diphosphate Synthase"/>
    <property type="match status" value="1"/>
</dbReference>
<name>A0A553IGG6_ACHLA</name>
<dbReference type="InterPro" id="IPR033749">
    <property type="entry name" value="Polyprenyl_synt_CS"/>
</dbReference>
<dbReference type="InterPro" id="IPR053378">
    <property type="entry name" value="Prenyl_diphosphate_synthase"/>
</dbReference>
<dbReference type="AlphaFoldDB" id="A0A553IGG6"/>
<evidence type="ECO:0000256" key="1">
    <source>
        <dbReference type="ARBA" id="ARBA00001946"/>
    </source>
</evidence>
<comment type="cofactor">
    <cofactor evidence="1">
        <name>Mg(2+)</name>
        <dbReference type="ChEBI" id="CHEBI:18420"/>
    </cofactor>
</comment>
<evidence type="ECO:0000256" key="5">
    <source>
        <dbReference type="ARBA" id="ARBA00022842"/>
    </source>
</evidence>
<dbReference type="NCBIfam" id="NF045485">
    <property type="entry name" value="FPPsyn"/>
    <property type="match status" value="1"/>
</dbReference>
<organism evidence="8 9">
    <name type="scientific">Acholeplasma laidlawii</name>
    <dbReference type="NCBI Taxonomy" id="2148"/>
    <lineage>
        <taxon>Bacteria</taxon>
        <taxon>Bacillati</taxon>
        <taxon>Mycoplasmatota</taxon>
        <taxon>Mollicutes</taxon>
        <taxon>Acholeplasmatales</taxon>
        <taxon>Acholeplasmataceae</taxon>
        <taxon>Acholeplasma</taxon>
    </lineage>
</organism>
<dbReference type="OMA" id="EGMIGGQ"/>
<evidence type="ECO:0000256" key="4">
    <source>
        <dbReference type="ARBA" id="ARBA00022723"/>
    </source>
</evidence>
<dbReference type="InterPro" id="IPR000092">
    <property type="entry name" value="Polyprenyl_synt"/>
</dbReference>
<dbReference type="SFLD" id="SFLDG01017">
    <property type="entry name" value="Polyprenyl_Transferase_Like"/>
    <property type="match status" value="1"/>
</dbReference>
<dbReference type="PROSITE" id="PS00723">
    <property type="entry name" value="POLYPRENYL_SYNTHASE_1"/>
    <property type="match status" value="1"/>
</dbReference>
<dbReference type="GeneID" id="41339459"/>
<evidence type="ECO:0000256" key="2">
    <source>
        <dbReference type="ARBA" id="ARBA00006706"/>
    </source>
</evidence>
<dbReference type="InterPro" id="IPR008949">
    <property type="entry name" value="Isoprenoid_synthase_dom_sf"/>
</dbReference>
<dbReference type="GO" id="GO:0005737">
    <property type="term" value="C:cytoplasm"/>
    <property type="evidence" value="ECO:0007669"/>
    <property type="project" value="UniProtKB-ARBA"/>
</dbReference>
<dbReference type="SUPFAM" id="SSF48576">
    <property type="entry name" value="Terpenoid synthases"/>
    <property type="match status" value="1"/>
</dbReference>
<dbReference type="Pfam" id="PF00348">
    <property type="entry name" value="polyprenyl_synt"/>
    <property type="match status" value="1"/>
</dbReference>
<reference evidence="8 9" key="1">
    <citation type="submission" date="2019-07" db="EMBL/GenBank/DDBJ databases">
        <title>Genome sequence of Acholeplasma laidlawii strain with increased resistance to erythromycin.</title>
        <authorList>
            <person name="Medvedeva E.S."/>
            <person name="Baranova N.B."/>
            <person name="Siniagina M.N."/>
            <person name="Mouzykantov A."/>
            <person name="Chernova O.A."/>
            <person name="Chernov V.M."/>
        </authorList>
    </citation>
    <scope>NUCLEOTIDE SEQUENCE [LARGE SCALE GENOMIC DNA]</scope>
    <source>
        <strain evidence="8 9">PG8REry</strain>
    </source>
</reference>
<evidence type="ECO:0000313" key="9">
    <source>
        <dbReference type="Proteomes" id="UP000315938"/>
    </source>
</evidence>
<keyword evidence="3 7" id="KW-0808">Transferase</keyword>
<keyword evidence="4" id="KW-0479">Metal-binding</keyword>
<protein>
    <submittedName>
        <fullName evidence="8">Polyprenyl synthetase family protein</fullName>
    </submittedName>
</protein>
<evidence type="ECO:0000313" key="8">
    <source>
        <dbReference type="EMBL" id="TRX99289.1"/>
    </source>
</evidence>
<dbReference type="GO" id="GO:0004659">
    <property type="term" value="F:prenyltransferase activity"/>
    <property type="evidence" value="ECO:0007669"/>
    <property type="project" value="InterPro"/>
</dbReference>